<keyword evidence="4" id="KW-1185">Reference proteome</keyword>
<keyword evidence="1" id="KW-1133">Transmembrane helix</keyword>
<keyword evidence="1" id="KW-0812">Transmembrane</keyword>
<gene>
    <name evidence="3" type="ORF">PTI97_07375</name>
</gene>
<feature type="transmembrane region" description="Helical" evidence="1">
    <location>
        <begin position="79"/>
        <end position="100"/>
    </location>
</feature>
<feature type="transmembrane region" description="Helical" evidence="1">
    <location>
        <begin position="45"/>
        <end position="63"/>
    </location>
</feature>
<organism evidence="3 4">
    <name type="scientific">Exiguobacterium marinum</name>
    <dbReference type="NCBI Taxonomy" id="273528"/>
    <lineage>
        <taxon>Bacteria</taxon>
        <taxon>Bacillati</taxon>
        <taxon>Bacillota</taxon>
        <taxon>Bacilli</taxon>
        <taxon>Bacillales</taxon>
        <taxon>Bacillales Family XII. Incertae Sedis</taxon>
        <taxon>Exiguobacterium</taxon>
    </lineage>
</organism>
<evidence type="ECO:0000256" key="1">
    <source>
        <dbReference type="SAM" id="Phobius"/>
    </source>
</evidence>
<sequence length="231" mass="25785">MLERLIFTAIIGYMLIVQIFNAKLIRPLIETRGRAWVYEQTVKSAWGLTLLIVALVFLFQVPLSEIGLKFIPEPGDEEAWQIFLISCVLVTLIFVFYLLVKISSRLRNALRPYYELDLEKLLLPRTKTEEQAWSAVSITAGVTEEFIFRGVLLYTISLYIEVPNMTLALIGGALFGIAHAYQGVKGVLTTGTVGFGLGILYLGMGVLWPVMVLHILLDLIAGPIHVDAKSD</sequence>
<dbReference type="EMBL" id="CP118099">
    <property type="protein sequence ID" value="WDH74662.1"/>
    <property type="molecule type" value="Genomic_DNA"/>
</dbReference>
<dbReference type="GO" id="GO:0008237">
    <property type="term" value="F:metallopeptidase activity"/>
    <property type="evidence" value="ECO:0007669"/>
    <property type="project" value="UniProtKB-KW"/>
</dbReference>
<evidence type="ECO:0000313" key="4">
    <source>
        <dbReference type="Proteomes" id="UP001213680"/>
    </source>
</evidence>
<dbReference type="InterPro" id="IPR003675">
    <property type="entry name" value="Rce1/LyrA-like_dom"/>
</dbReference>
<dbReference type="Pfam" id="PF02517">
    <property type="entry name" value="Rce1-like"/>
    <property type="match status" value="1"/>
</dbReference>
<evidence type="ECO:0000313" key="3">
    <source>
        <dbReference type="EMBL" id="WDH74662.1"/>
    </source>
</evidence>
<keyword evidence="3" id="KW-0378">Hydrolase</keyword>
<reference evidence="3 4" key="1">
    <citation type="submission" date="2023-02" db="EMBL/GenBank/DDBJ databases">
        <title>A bacterium isolated from plastisphere.</title>
        <authorList>
            <person name="Sun Y."/>
        </authorList>
    </citation>
    <scope>NUCLEOTIDE SEQUENCE [LARGE SCALE GENOMIC DNA]</scope>
    <source>
        <strain evidence="4">a-1</strain>
    </source>
</reference>
<feature type="transmembrane region" description="Helical" evidence="1">
    <location>
        <begin position="6"/>
        <end position="25"/>
    </location>
</feature>
<keyword evidence="3" id="KW-0482">Metalloprotease</keyword>
<keyword evidence="3" id="KW-0645">Protease</keyword>
<feature type="transmembrane region" description="Helical" evidence="1">
    <location>
        <begin position="193"/>
        <end position="217"/>
    </location>
</feature>
<protein>
    <submittedName>
        <fullName evidence="3">CPBP family intramembrane metalloprotease</fullName>
    </submittedName>
</protein>
<dbReference type="RefSeq" id="WP_274356123.1">
    <property type="nucleotide sequence ID" value="NZ_CP118099.1"/>
</dbReference>
<dbReference type="Proteomes" id="UP001213680">
    <property type="component" value="Chromosome"/>
</dbReference>
<accession>A0ABY7WUU9</accession>
<evidence type="ECO:0000259" key="2">
    <source>
        <dbReference type="Pfam" id="PF02517"/>
    </source>
</evidence>
<feature type="transmembrane region" description="Helical" evidence="1">
    <location>
        <begin position="158"/>
        <end position="181"/>
    </location>
</feature>
<feature type="domain" description="CAAX prenyl protease 2/Lysostaphin resistance protein A-like" evidence="2">
    <location>
        <begin position="134"/>
        <end position="220"/>
    </location>
</feature>
<name>A0ABY7WUU9_9BACL</name>
<proteinExistence type="predicted"/>
<keyword evidence="1" id="KW-0472">Membrane</keyword>